<evidence type="ECO:0000256" key="9">
    <source>
        <dbReference type="ARBA" id="ARBA00022982"/>
    </source>
</evidence>
<evidence type="ECO:0000256" key="3">
    <source>
        <dbReference type="ARBA" id="ARBA00012944"/>
    </source>
</evidence>
<protein>
    <recommendedName>
        <fullName evidence="4">NADH-ubiquinone oxidoreductase chain 6</fullName>
        <ecNumber evidence="3">7.1.1.2</ecNumber>
    </recommendedName>
    <alternativeName>
        <fullName evidence="14">NADH dehydrogenase subunit 6</fullName>
    </alternativeName>
</protein>
<keyword evidence="5" id="KW-0813">Transport</keyword>
<evidence type="ECO:0000256" key="12">
    <source>
        <dbReference type="ARBA" id="ARBA00023128"/>
    </source>
</evidence>
<dbReference type="AlphaFoldDB" id="A0A8T9W2I9"/>
<comment type="subcellular location">
    <subcellularLocation>
        <location evidence="1">Mitochondrion membrane</location>
        <topology evidence="1">Multi-pass membrane protein</topology>
    </subcellularLocation>
</comment>
<geneLocation type="mitochondrion" evidence="17"/>
<evidence type="ECO:0000256" key="8">
    <source>
        <dbReference type="ARBA" id="ARBA00022967"/>
    </source>
</evidence>
<accession>A0A8T9W2I9</accession>
<dbReference type="PANTHER" id="PTHR11435:SF1">
    <property type="entry name" value="NADH-UBIQUINONE OXIDOREDUCTASE CHAIN 6"/>
    <property type="match status" value="1"/>
</dbReference>
<feature type="transmembrane region" description="Helical" evidence="16">
    <location>
        <begin position="125"/>
        <end position="151"/>
    </location>
</feature>
<keyword evidence="7 16" id="KW-0812">Transmembrane</keyword>
<dbReference type="GO" id="GO:0031966">
    <property type="term" value="C:mitochondrial membrane"/>
    <property type="evidence" value="ECO:0007669"/>
    <property type="project" value="UniProtKB-SubCell"/>
</dbReference>
<evidence type="ECO:0000256" key="1">
    <source>
        <dbReference type="ARBA" id="ARBA00004225"/>
    </source>
</evidence>
<evidence type="ECO:0000256" key="4">
    <source>
        <dbReference type="ARBA" id="ARBA00021095"/>
    </source>
</evidence>
<evidence type="ECO:0000256" key="6">
    <source>
        <dbReference type="ARBA" id="ARBA00022660"/>
    </source>
</evidence>
<evidence type="ECO:0000256" key="7">
    <source>
        <dbReference type="ARBA" id="ARBA00022692"/>
    </source>
</evidence>
<name>A0A8T9W2I9_9HEMI</name>
<evidence type="ECO:0000313" key="17">
    <source>
        <dbReference type="EMBL" id="UPI55426.1"/>
    </source>
</evidence>
<keyword evidence="10 16" id="KW-1133">Transmembrane helix</keyword>
<dbReference type="PANTHER" id="PTHR11435">
    <property type="entry name" value="NADH UBIQUINONE OXIDOREDUCTASE SUBUNIT ND6"/>
    <property type="match status" value="1"/>
</dbReference>
<dbReference type="EMBL" id="MW619728">
    <property type="protein sequence ID" value="UPI55426.1"/>
    <property type="molecule type" value="Genomic_DNA"/>
</dbReference>
<dbReference type="GO" id="GO:0008137">
    <property type="term" value="F:NADH dehydrogenase (ubiquinone) activity"/>
    <property type="evidence" value="ECO:0007669"/>
    <property type="project" value="UniProtKB-EC"/>
</dbReference>
<evidence type="ECO:0000256" key="5">
    <source>
        <dbReference type="ARBA" id="ARBA00022448"/>
    </source>
</evidence>
<organism evidence="17">
    <name type="scientific">Scotomedes sp</name>
    <dbReference type="NCBI Taxonomy" id="2931908"/>
    <lineage>
        <taxon>Eukaryota</taxon>
        <taxon>Metazoa</taxon>
        <taxon>Ecdysozoa</taxon>
        <taxon>Arthropoda</taxon>
        <taxon>Hexapoda</taxon>
        <taxon>Insecta</taxon>
        <taxon>Pterygota</taxon>
        <taxon>Neoptera</taxon>
        <taxon>Paraneoptera</taxon>
        <taxon>Hemiptera</taxon>
        <taxon>Heteroptera</taxon>
        <taxon>Panheteroptera</taxon>
        <taxon>Cimicomorpha</taxon>
        <taxon>Velocipedidae</taxon>
        <taxon>Scotomedes</taxon>
    </lineage>
</organism>
<comment type="catalytic activity">
    <reaction evidence="15">
        <text>a ubiquinone + NADH + 5 H(+)(in) = a ubiquinol + NAD(+) + 4 H(+)(out)</text>
        <dbReference type="Rhea" id="RHEA:29091"/>
        <dbReference type="Rhea" id="RHEA-COMP:9565"/>
        <dbReference type="Rhea" id="RHEA-COMP:9566"/>
        <dbReference type="ChEBI" id="CHEBI:15378"/>
        <dbReference type="ChEBI" id="CHEBI:16389"/>
        <dbReference type="ChEBI" id="CHEBI:17976"/>
        <dbReference type="ChEBI" id="CHEBI:57540"/>
        <dbReference type="ChEBI" id="CHEBI:57945"/>
        <dbReference type="EC" id="7.1.1.2"/>
    </reaction>
</comment>
<keyword evidence="9" id="KW-0249">Electron transport</keyword>
<evidence type="ECO:0000256" key="10">
    <source>
        <dbReference type="ARBA" id="ARBA00022989"/>
    </source>
</evidence>
<proteinExistence type="inferred from homology"/>
<evidence type="ECO:0000256" key="14">
    <source>
        <dbReference type="ARBA" id="ARBA00031019"/>
    </source>
</evidence>
<keyword evidence="8" id="KW-1278">Translocase</keyword>
<feature type="transmembrane region" description="Helical" evidence="16">
    <location>
        <begin position="48"/>
        <end position="67"/>
    </location>
</feature>
<dbReference type="InterPro" id="IPR050269">
    <property type="entry name" value="ComplexI_Subunit6"/>
</dbReference>
<comment type="similarity">
    <text evidence="2">Belongs to the complex I subunit 6 family.</text>
</comment>
<gene>
    <name evidence="17" type="primary">ND6</name>
</gene>
<evidence type="ECO:0000256" key="16">
    <source>
        <dbReference type="SAM" id="Phobius"/>
    </source>
</evidence>
<keyword evidence="13 16" id="KW-0472">Membrane</keyword>
<sequence>MMLMIMIMLMLLFPLMKHPLSMGLILILQTISISMLSGMMINSFWFSYMLLISMLSGMLVLFIYMASIASNKKFSTPKTTPMIIMLIMLMMVITLNQEEINLSYTELPKTMFYNYDQLMPMTKMFYYQSLSMTMIMVSYLLITMISVTFTVNITEGPMRKKS</sequence>
<keyword evidence="6" id="KW-0679">Respiratory chain</keyword>
<dbReference type="EC" id="7.1.1.2" evidence="3"/>
<keyword evidence="11" id="KW-0520">NAD</keyword>
<evidence type="ECO:0000256" key="15">
    <source>
        <dbReference type="ARBA" id="ARBA00049551"/>
    </source>
</evidence>
<evidence type="ECO:0000256" key="11">
    <source>
        <dbReference type="ARBA" id="ARBA00023027"/>
    </source>
</evidence>
<feature type="transmembrane region" description="Helical" evidence="16">
    <location>
        <begin position="79"/>
        <end position="97"/>
    </location>
</feature>
<evidence type="ECO:0000256" key="2">
    <source>
        <dbReference type="ARBA" id="ARBA00005698"/>
    </source>
</evidence>
<keyword evidence="12 17" id="KW-0496">Mitochondrion</keyword>
<reference evidence="17" key="1">
    <citation type="journal article" date="2022" name="Cladistics">
        <title>Diversification of the phytophagous lineages of true bugs (Insecta: Hemiptera: Heteroptera) shortly after that of the flowering plants.</title>
        <authorList>
            <person name="Ye F."/>
            <person name="Kment P."/>
            <person name="Redei D."/>
            <person name="Luo J.Y."/>
            <person name="Wang Y.H."/>
            <person name="Kuechler S.M."/>
            <person name="Zhang W.W."/>
            <person name="Chen P.P."/>
            <person name="Wu H.Y."/>
            <person name="Wu Y.Z."/>
            <person name="Sun X.Y."/>
            <person name="Ding L."/>
            <person name="Wang Y.R."/>
            <person name="Xie Q."/>
        </authorList>
    </citation>
    <scope>NUCLEOTIDE SEQUENCE</scope>
</reference>
<evidence type="ECO:0000256" key="13">
    <source>
        <dbReference type="ARBA" id="ARBA00023136"/>
    </source>
</evidence>